<evidence type="ECO:0000313" key="2">
    <source>
        <dbReference type="Proteomes" id="UP000001567"/>
    </source>
</evidence>
<dbReference type="AlphaFoldDB" id="A4WH33"/>
<dbReference type="Proteomes" id="UP000001567">
    <property type="component" value="Chromosome"/>
</dbReference>
<organism evidence="1 2">
    <name type="scientific">Pyrobaculum arsenaticum (strain DSM 13514 / JCM 11321 / PZ6)</name>
    <dbReference type="NCBI Taxonomy" id="340102"/>
    <lineage>
        <taxon>Archaea</taxon>
        <taxon>Thermoproteota</taxon>
        <taxon>Thermoprotei</taxon>
        <taxon>Thermoproteales</taxon>
        <taxon>Thermoproteaceae</taxon>
        <taxon>Pyrobaculum</taxon>
    </lineage>
</organism>
<protein>
    <submittedName>
        <fullName evidence="1">Uncharacterized protein</fullName>
    </submittedName>
</protein>
<dbReference type="STRING" id="340102.Pars_0085"/>
<proteinExistence type="predicted"/>
<gene>
    <name evidence="1" type="ordered locus">Pars_0085</name>
</gene>
<accession>A4WH33</accession>
<dbReference type="HOGENOM" id="CLU_174519_0_0_2"/>
<reference evidence="1 2" key="1">
    <citation type="submission" date="2007-04" db="EMBL/GenBank/DDBJ databases">
        <title>Complete sequence of Pyrobaculum arsenaticum DSM 13514.</title>
        <authorList>
            <consortium name="US DOE Joint Genome Institute"/>
            <person name="Copeland A."/>
            <person name="Lucas S."/>
            <person name="Lapidus A."/>
            <person name="Barry K."/>
            <person name="Glavina del Rio T."/>
            <person name="Dalin E."/>
            <person name="Tice H."/>
            <person name="Pitluck S."/>
            <person name="Chain P."/>
            <person name="Malfatti S."/>
            <person name="Shin M."/>
            <person name="Vergez L."/>
            <person name="Schmutz J."/>
            <person name="Larimer F."/>
            <person name="Land M."/>
            <person name="Hauser L."/>
            <person name="Kyrpides N."/>
            <person name="Mikhailova N."/>
            <person name="Cozen A.E."/>
            <person name="Fitz-Gibbon S.T."/>
            <person name="House C.H."/>
            <person name="Saltikov C."/>
            <person name="Lowe T.M."/>
            <person name="Richardson P."/>
        </authorList>
    </citation>
    <scope>NUCLEOTIDE SEQUENCE [LARGE SCALE GENOMIC DNA]</scope>
    <source>
        <strain evidence="2">ATCC 700994 / DSM 13514 / JCM 11321 / PZ6</strain>
    </source>
</reference>
<evidence type="ECO:0000313" key="1">
    <source>
        <dbReference type="EMBL" id="ABP49700.1"/>
    </source>
</evidence>
<name>A4WH33_PYRAR</name>
<dbReference type="KEGG" id="pas:Pars_0085"/>
<sequence length="108" mass="12034">MPNGLMGVRLSIIVTPEKVQIGDKTIYVDNLRPVELLLAALAYGIGIRYIDKTGEAFEMQCEVEGYQIKCEANCTGEEERCLVFRTVTKGIQFTCRDKAQTKGRDLGT</sequence>
<dbReference type="EMBL" id="CP000660">
    <property type="protein sequence ID" value="ABP49700.1"/>
    <property type="molecule type" value="Genomic_DNA"/>
</dbReference>